<dbReference type="Proteomes" id="UP000494165">
    <property type="component" value="Unassembled WGS sequence"/>
</dbReference>
<proteinExistence type="predicted"/>
<evidence type="ECO:0000313" key="4">
    <source>
        <dbReference type="EMBL" id="CAB3385605.1"/>
    </source>
</evidence>
<dbReference type="InterPro" id="IPR036736">
    <property type="entry name" value="ACP-like_sf"/>
</dbReference>
<dbReference type="InterPro" id="IPR020845">
    <property type="entry name" value="AMP-binding_CS"/>
</dbReference>
<keyword evidence="2" id="KW-0597">Phosphoprotein</keyword>
<evidence type="ECO:0000259" key="3">
    <source>
        <dbReference type="PROSITE" id="PS50075"/>
    </source>
</evidence>
<dbReference type="PROSITE" id="PS50075">
    <property type="entry name" value="CARRIER"/>
    <property type="match status" value="1"/>
</dbReference>
<dbReference type="InterPro" id="IPR009081">
    <property type="entry name" value="PP-bd_ACP"/>
</dbReference>
<dbReference type="Gene3D" id="3.40.50.12780">
    <property type="entry name" value="N-terminal domain of ligase-like"/>
    <property type="match status" value="1"/>
</dbReference>
<reference evidence="4 5" key="1">
    <citation type="submission" date="2020-04" db="EMBL/GenBank/DDBJ databases">
        <authorList>
            <person name="Alioto T."/>
            <person name="Alioto T."/>
            <person name="Gomez Garrido J."/>
        </authorList>
    </citation>
    <scope>NUCLEOTIDE SEQUENCE [LARGE SCALE GENOMIC DNA]</scope>
</reference>
<dbReference type="Pfam" id="PF00501">
    <property type="entry name" value="AMP-binding"/>
    <property type="match status" value="1"/>
</dbReference>
<dbReference type="SUPFAM" id="SSF56801">
    <property type="entry name" value="Acetyl-CoA synthetase-like"/>
    <property type="match status" value="1"/>
</dbReference>
<sequence length="873" mass="98035">MGSIPEFSILKGEKHQLPSGPDYLLHRLFERCAAANPSSPALFSETDNIDPTHTFAQLDALSSKIARVLLNQVQRLKCKPNDDGDYIVGVSLSPGAPLIATILAIWKIGAAYMPVEPSIPRQRAIHILQDSNPIFVVGETRDLHEHASILLYFDLINLSQEQVGTIIPDKDCLQCAKNKEPLAAVLYTSGSTGAPKGVRLPHRAVLNRLQWQWRVFPFTQNEKSCVFKTALSFVDSVGEMFAPLLQGRALVTVPRTTVADPGKLAEVLAKHQVRRLVLVPSLLRALLLVARERPKLLRGLHLWVCSGEELHLEVARDFFKAFPSGSHLANFYGSTEVMGDVTFFLFKTVADIEWVRQSEARVPIGIAVDNTIIYLLDKQFRPVLSGEQGEVFVAGLNVANGYVNNRDPTKFIANPFATDQAVYSTLYHTGDFGRIVKGNLVYEGRADSQIKVRGHRVDLSEIQKALHGVRGLDKVIVLCYKQGKPEQAVLAFVTMTRGTSIPTPQIEATLQKMLASYMMPQIIVLDNFPLLVNGKIDRQLLLKNYEQKQEESLRGVSSVQLDLSLCPESHLEAAEALLETVRSVLGAALKTDVLSLRANFYQLGGNSLNSIFTITKLQDQGYNIGISDFISANTLRDVVERMVIKKALEASEMDKENLVPEQLYTAHMLSHEHKDSVYRIIIESFYEKSDIEKWLRPPLERRDYKTLLDAFWDQVVEKNLSFLIKDREGRDVGAALNFDVYDEPEVHLECKLMIVFEFLEHVESQVRDKHLPKGKGKVVHSFMMGTEPALTPAENVDVIKFMEEEVLRLARRKSFEGIFTTNTSPLTQQLGTDIFGYKPLLETQINKFVMVDGSMPFKEAPDWQVAVCCWRKI</sequence>
<dbReference type="Gene3D" id="3.30.300.30">
    <property type="match status" value="1"/>
</dbReference>
<evidence type="ECO:0000256" key="2">
    <source>
        <dbReference type="ARBA" id="ARBA00022553"/>
    </source>
</evidence>
<evidence type="ECO:0000256" key="1">
    <source>
        <dbReference type="ARBA" id="ARBA00022450"/>
    </source>
</evidence>
<dbReference type="SUPFAM" id="SSF47336">
    <property type="entry name" value="ACP-like"/>
    <property type="match status" value="1"/>
</dbReference>
<dbReference type="AlphaFoldDB" id="A0A8S1E0B6"/>
<feature type="domain" description="Carrier" evidence="3">
    <location>
        <begin position="572"/>
        <end position="646"/>
    </location>
</feature>
<keyword evidence="1" id="KW-0596">Phosphopantetheine</keyword>
<dbReference type="Gene3D" id="1.10.1200.10">
    <property type="entry name" value="ACP-like"/>
    <property type="match status" value="1"/>
</dbReference>
<dbReference type="Pfam" id="PF00550">
    <property type="entry name" value="PP-binding"/>
    <property type="match status" value="1"/>
</dbReference>
<dbReference type="OrthoDB" id="416786at2759"/>
<dbReference type="PANTHER" id="PTHR44845">
    <property type="entry name" value="CARRIER DOMAIN-CONTAINING PROTEIN"/>
    <property type="match status" value="1"/>
</dbReference>
<dbReference type="InterPro" id="IPR042099">
    <property type="entry name" value="ANL_N_sf"/>
</dbReference>
<organism evidence="4 5">
    <name type="scientific">Cloeon dipterum</name>
    <dbReference type="NCBI Taxonomy" id="197152"/>
    <lineage>
        <taxon>Eukaryota</taxon>
        <taxon>Metazoa</taxon>
        <taxon>Ecdysozoa</taxon>
        <taxon>Arthropoda</taxon>
        <taxon>Hexapoda</taxon>
        <taxon>Insecta</taxon>
        <taxon>Pterygota</taxon>
        <taxon>Palaeoptera</taxon>
        <taxon>Ephemeroptera</taxon>
        <taxon>Pisciforma</taxon>
        <taxon>Baetidae</taxon>
        <taxon>Cloeon</taxon>
    </lineage>
</organism>
<protein>
    <recommendedName>
        <fullName evidence="3">Carrier domain-containing protein</fullName>
    </recommendedName>
</protein>
<accession>A0A8S1E0B6</accession>
<comment type="caution">
    <text evidence="4">The sequence shown here is derived from an EMBL/GenBank/DDBJ whole genome shotgun (WGS) entry which is preliminary data.</text>
</comment>
<keyword evidence="5" id="KW-1185">Reference proteome</keyword>
<dbReference type="EMBL" id="CADEPI010000423">
    <property type="protein sequence ID" value="CAB3385605.1"/>
    <property type="molecule type" value="Genomic_DNA"/>
</dbReference>
<evidence type="ECO:0000313" key="5">
    <source>
        <dbReference type="Proteomes" id="UP000494165"/>
    </source>
</evidence>
<dbReference type="InterPro" id="IPR045851">
    <property type="entry name" value="AMP-bd_C_sf"/>
</dbReference>
<dbReference type="PROSITE" id="PS00455">
    <property type="entry name" value="AMP_BINDING"/>
    <property type="match status" value="1"/>
</dbReference>
<dbReference type="CDD" id="cd05930">
    <property type="entry name" value="A_NRPS"/>
    <property type="match status" value="1"/>
</dbReference>
<dbReference type="Gene3D" id="3.40.630.30">
    <property type="match status" value="1"/>
</dbReference>
<dbReference type="InterPro" id="IPR000873">
    <property type="entry name" value="AMP-dep_synth/lig_dom"/>
</dbReference>
<name>A0A8S1E0B6_9INSE</name>
<gene>
    <name evidence="4" type="ORF">CLODIP_2_CD09170</name>
</gene>
<dbReference type="PANTHER" id="PTHR44845:SF6">
    <property type="entry name" value="BETA-ALANINE-ACTIVATING ENZYME"/>
    <property type="match status" value="1"/>
</dbReference>